<dbReference type="Proteomes" id="UP000614350">
    <property type="component" value="Unassembled WGS sequence"/>
</dbReference>
<gene>
    <name evidence="2" type="ORF">HZH66_010006</name>
</gene>
<evidence type="ECO:0000256" key="1">
    <source>
        <dbReference type="SAM" id="MobiDB-lite"/>
    </source>
</evidence>
<protein>
    <submittedName>
        <fullName evidence="2">Uncharacterized protein</fullName>
    </submittedName>
</protein>
<reference evidence="2" key="1">
    <citation type="journal article" date="2020" name="G3 (Bethesda)">
        <title>High-Quality Assemblies for Three Invasive Social Wasps from the &lt;i&gt;Vespula&lt;/i&gt; Genus.</title>
        <authorList>
            <person name="Harrop T.W.R."/>
            <person name="Guhlin J."/>
            <person name="McLaughlin G.M."/>
            <person name="Permina E."/>
            <person name="Stockwell P."/>
            <person name="Gilligan J."/>
            <person name="Le Lec M.F."/>
            <person name="Gruber M.A.M."/>
            <person name="Quinn O."/>
            <person name="Lovegrove M."/>
            <person name="Duncan E.J."/>
            <person name="Remnant E.J."/>
            <person name="Van Eeckhoven J."/>
            <person name="Graham B."/>
            <person name="Knapp R.A."/>
            <person name="Langford K.W."/>
            <person name="Kronenberg Z."/>
            <person name="Press M.O."/>
            <person name="Eacker S.M."/>
            <person name="Wilson-Rankin E.E."/>
            <person name="Purcell J."/>
            <person name="Lester P.J."/>
            <person name="Dearden P.K."/>
        </authorList>
    </citation>
    <scope>NUCLEOTIDE SEQUENCE</scope>
    <source>
        <strain evidence="2">Marl-1</strain>
    </source>
</reference>
<dbReference type="AlphaFoldDB" id="A0A834JIF7"/>
<sequence>MFERKGDEHLGDFVSSKSLVLGNPWLVRCSLSLLLANFVRVSSSTKVKRHESLVTLLNRSDRCQKGQQPSPSDRWLVTRDDEQPESTCHPFVALKEKYLFERLLQRHNQP</sequence>
<accession>A0A834JIF7</accession>
<dbReference type="EMBL" id="JACSEA010000011">
    <property type="protein sequence ID" value="KAF7388869.1"/>
    <property type="molecule type" value="Genomic_DNA"/>
</dbReference>
<evidence type="ECO:0000313" key="2">
    <source>
        <dbReference type="EMBL" id="KAF7388869.1"/>
    </source>
</evidence>
<keyword evidence="3" id="KW-1185">Reference proteome</keyword>
<evidence type="ECO:0000313" key="3">
    <source>
        <dbReference type="Proteomes" id="UP000614350"/>
    </source>
</evidence>
<feature type="region of interest" description="Disordered" evidence="1">
    <location>
        <begin position="62"/>
        <end position="81"/>
    </location>
</feature>
<proteinExistence type="predicted"/>
<name>A0A834JIF7_VESVU</name>
<organism evidence="2 3">
    <name type="scientific">Vespula vulgaris</name>
    <name type="common">Yellow jacket</name>
    <name type="synonym">Wasp</name>
    <dbReference type="NCBI Taxonomy" id="7454"/>
    <lineage>
        <taxon>Eukaryota</taxon>
        <taxon>Metazoa</taxon>
        <taxon>Ecdysozoa</taxon>
        <taxon>Arthropoda</taxon>
        <taxon>Hexapoda</taxon>
        <taxon>Insecta</taxon>
        <taxon>Pterygota</taxon>
        <taxon>Neoptera</taxon>
        <taxon>Endopterygota</taxon>
        <taxon>Hymenoptera</taxon>
        <taxon>Apocrita</taxon>
        <taxon>Aculeata</taxon>
        <taxon>Vespoidea</taxon>
        <taxon>Vespidae</taxon>
        <taxon>Vespinae</taxon>
        <taxon>Vespula</taxon>
    </lineage>
</organism>
<comment type="caution">
    <text evidence="2">The sequence shown here is derived from an EMBL/GenBank/DDBJ whole genome shotgun (WGS) entry which is preliminary data.</text>
</comment>